<dbReference type="SUPFAM" id="SSF53335">
    <property type="entry name" value="S-adenosyl-L-methionine-dependent methyltransferases"/>
    <property type="match status" value="1"/>
</dbReference>
<evidence type="ECO:0000259" key="4">
    <source>
        <dbReference type="PROSITE" id="PS51006"/>
    </source>
</evidence>
<evidence type="ECO:0000313" key="5">
    <source>
        <dbReference type="EMBL" id="KAJ4459760.1"/>
    </source>
</evidence>
<keyword evidence="2 3" id="KW-0808">Transferase</keyword>
<evidence type="ECO:0000256" key="3">
    <source>
        <dbReference type="PROSITE-ProRule" id="PRU00354"/>
    </source>
</evidence>
<feature type="domain" description="PABS" evidence="4">
    <location>
        <begin position="19"/>
        <end position="256"/>
    </location>
</feature>
<dbReference type="Gene3D" id="3.40.50.150">
    <property type="entry name" value="Vaccinia Virus protein VP39"/>
    <property type="match status" value="1"/>
</dbReference>
<reference evidence="5" key="1">
    <citation type="journal article" date="2022" name="bioRxiv">
        <title>Genomics of Preaxostyla Flagellates Illuminates Evolutionary Transitions and the Path Towards Mitochondrial Loss.</title>
        <authorList>
            <person name="Novak L.V.F."/>
            <person name="Treitli S.C."/>
            <person name="Pyrih J."/>
            <person name="Halakuc P."/>
            <person name="Pipaliya S.V."/>
            <person name="Vacek V."/>
            <person name="Brzon O."/>
            <person name="Soukal P."/>
            <person name="Eme L."/>
            <person name="Dacks J.B."/>
            <person name="Karnkowska A."/>
            <person name="Elias M."/>
            <person name="Hampl V."/>
        </authorList>
    </citation>
    <scope>NUCLEOTIDE SEQUENCE</scope>
    <source>
        <strain evidence="5">RCP-MX</strain>
    </source>
</reference>
<dbReference type="NCBIfam" id="NF002010">
    <property type="entry name" value="PRK00811.1"/>
    <property type="match status" value="1"/>
</dbReference>
<dbReference type="InterPro" id="IPR029063">
    <property type="entry name" value="SAM-dependent_MTases_sf"/>
</dbReference>
<dbReference type="HAMAP" id="MF_00198">
    <property type="entry name" value="Spermidine_synth"/>
    <property type="match status" value="1"/>
</dbReference>
<protein>
    <submittedName>
        <fullName evidence="5">Spermidine synthase</fullName>
    </submittedName>
</protein>
<dbReference type="InterPro" id="IPR001045">
    <property type="entry name" value="Spermi_synthase"/>
</dbReference>
<accession>A0ABQ8UKM0</accession>
<proteinExistence type="inferred from homology"/>
<evidence type="ECO:0000256" key="1">
    <source>
        <dbReference type="ARBA" id="ARBA00007867"/>
    </source>
</evidence>
<evidence type="ECO:0000313" key="6">
    <source>
        <dbReference type="Proteomes" id="UP001141327"/>
    </source>
</evidence>
<dbReference type="CDD" id="cd02440">
    <property type="entry name" value="AdoMet_MTases"/>
    <property type="match status" value="1"/>
</dbReference>
<dbReference type="InterPro" id="IPR035246">
    <property type="entry name" value="Spermidine_synt_N"/>
</dbReference>
<dbReference type="Proteomes" id="UP001141327">
    <property type="component" value="Unassembled WGS sequence"/>
</dbReference>
<keyword evidence="6" id="KW-1185">Reference proteome</keyword>
<dbReference type="EMBL" id="JAPMOS010000017">
    <property type="protein sequence ID" value="KAJ4459760.1"/>
    <property type="molecule type" value="Genomic_DNA"/>
</dbReference>
<organism evidence="5 6">
    <name type="scientific">Paratrimastix pyriformis</name>
    <dbReference type="NCBI Taxonomy" id="342808"/>
    <lineage>
        <taxon>Eukaryota</taxon>
        <taxon>Metamonada</taxon>
        <taxon>Preaxostyla</taxon>
        <taxon>Paratrimastigidae</taxon>
        <taxon>Paratrimastix</taxon>
    </lineage>
</organism>
<dbReference type="PROSITE" id="PS51006">
    <property type="entry name" value="PABS_2"/>
    <property type="match status" value="1"/>
</dbReference>
<dbReference type="PANTHER" id="PTHR11558">
    <property type="entry name" value="SPERMIDINE/SPERMINE SYNTHASE"/>
    <property type="match status" value="1"/>
</dbReference>
<dbReference type="Gene3D" id="2.30.140.10">
    <property type="entry name" value="Spermidine synthase, tetramerisation domain"/>
    <property type="match status" value="1"/>
</dbReference>
<name>A0ABQ8UKM0_9EUKA</name>
<evidence type="ECO:0000256" key="2">
    <source>
        <dbReference type="ARBA" id="ARBA00022679"/>
    </source>
</evidence>
<keyword evidence="3" id="KW-0620">Polyamine biosynthesis</keyword>
<dbReference type="InterPro" id="IPR030374">
    <property type="entry name" value="PABS"/>
</dbReference>
<sequence length="319" mass="35085">MTEESRPTRPDEICEIHQPGWFVENYANKSANGFAVEAHLHHEVTKFQTLDVYQTKSYGKLMVLDGNMQLTDAHECGYHEMIVHIPLLVHPNPENVLIVGGGDGGVMTQVLRHKCVKHAVQCDIDERVTRVSQQFFPQLTAWVGKDPRAEAIFDDGIAYVRNHPNTFDVIIVDSTDPIGPATGLFNRNFYALVKNALRAGGMVTTQGESIWHSMGVAKAMLGELIGGGFAPSRVGYYLSQVCCYPGSVWGMGFALNSPPEGPLPCLDRPHPQADATGRTAEIEAGSRFYTRRMHAGCWSLPAFAEREMSGLAFNAAVPQ</sequence>
<comment type="caution">
    <text evidence="5">The sequence shown here is derived from an EMBL/GenBank/DDBJ whole genome shotgun (WGS) entry which is preliminary data.</text>
</comment>
<gene>
    <name evidence="5" type="ORF">PAPYR_4153</name>
</gene>
<feature type="active site" description="Proton acceptor" evidence="3">
    <location>
        <position position="173"/>
    </location>
</feature>
<dbReference type="Pfam" id="PF01564">
    <property type="entry name" value="Spermine_synth"/>
    <property type="match status" value="1"/>
</dbReference>
<dbReference type="Pfam" id="PF17284">
    <property type="entry name" value="Spermine_synt_N"/>
    <property type="match status" value="1"/>
</dbReference>
<dbReference type="InterPro" id="IPR037163">
    <property type="entry name" value="Spermidine_synt_N_sf"/>
</dbReference>
<comment type="similarity">
    <text evidence="1">Belongs to the spermidine/spermine synthase family.</text>
</comment>
<dbReference type="PANTHER" id="PTHR11558:SF11">
    <property type="entry name" value="SPERMIDINE SYNTHASE"/>
    <property type="match status" value="1"/>
</dbReference>